<dbReference type="EMBL" id="AOGK01000031">
    <property type="protein sequence ID" value="MDG5978098.1"/>
    <property type="molecule type" value="Genomic_DNA"/>
</dbReference>
<evidence type="ECO:0000313" key="2">
    <source>
        <dbReference type="Proteomes" id="UP001152876"/>
    </source>
</evidence>
<protein>
    <recommendedName>
        <fullName evidence="3">Prevent-host-death protein</fullName>
    </recommendedName>
</protein>
<sequence length="89" mass="9867">MPSLRVDPHLRDAAQSVLQEGETLSGFIEASVRESIERRRTRAEFVARGLASREQAQASGVHFAAGEVHAELGRMLTQARAKVQKRVQE</sequence>
<reference evidence="1" key="1">
    <citation type="submission" date="2013-01" db="EMBL/GenBank/DDBJ databases">
        <title>Genome draft of Hydrogenophaga taeniospiralis 2K1.</title>
        <authorList>
            <person name="Gomila M."/>
            <person name="Lalucat J."/>
        </authorList>
    </citation>
    <scope>NUCLEOTIDE SEQUENCE</scope>
    <source>
        <strain evidence="1">CCUG 15921</strain>
    </source>
</reference>
<dbReference type="Proteomes" id="UP001152876">
    <property type="component" value="Unassembled WGS sequence"/>
</dbReference>
<gene>
    <name evidence="1" type="ORF">H010_22789</name>
</gene>
<proteinExistence type="predicted"/>
<dbReference type="AlphaFoldDB" id="A0A9X4NUC0"/>
<evidence type="ECO:0008006" key="3">
    <source>
        <dbReference type="Google" id="ProtNLM"/>
    </source>
</evidence>
<name>A0A9X4NUC0_9BURK</name>
<organism evidence="1 2">
    <name type="scientific">Hydrogenophaga taeniospiralis CCUG 15921</name>
    <dbReference type="NCBI Taxonomy" id="1281780"/>
    <lineage>
        <taxon>Bacteria</taxon>
        <taxon>Pseudomonadati</taxon>
        <taxon>Pseudomonadota</taxon>
        <taxon>Betaproteobacteria</taxon>
        <taxon>Burkholderiales</taxon>
        <taxon>Comamonadaceae</taxon>
        <taxon>Hydrogenophaga</taxon>
    </lineage>
</organism>
<evidence type="ECO:0000313" key="1">
    <source>
        <dbReference type="EMBL" id="MDG5978098.1"/>
    </source>
</evidence>
<keyword evidence="2" id="KW-1185">Reference proteome</keyword>
<comment type="caution">
    <text evidence="1">The sequence shown here is derived from an EMBL/GenBank/DDBJ whole genome shotgun (WGS) entry which is preliminary data.</text>
</comment>
<dbReference type="NCBIfam" id="NF041551">
    <property type="entry name" value="YlcI_YnfO_N"/>
    <property type="match status" value="1"/>
</dbReference>
<accession>A0A9X4NUC0</accession>